<gene>
    <name evidence="7" type="ORF">SAMN06265361_101320</name>
</gene>
<sequence>MLPALFLAHGSPMLAIEQTDYTQFLERLGQTLKPKAIVIFSAHWESEVQSISFTDGVYETIHDFYGFPEELYALRYPAKGSVQLAERLAEMFTDGGIEVRKDRSRGLDHGSWTLLHRMYPQADIPVIQLSVNSFLPPETQFNIGACLRGIGAEGILVIGSGVTVHNLRALKWEQTTPEPWAVAFDDWLVEKVRTKDWDNLFRYAELAPYADMAVPTPEHFVPLFITMGSGSPQAEAKVLHRSYDLGTLSYLCLQF</sequence>
<reference evidence="7" key="1">
    <citation type="submission" date="2017-05" db="EMBL/GenBank/DDBJ databases">
        <authorList>
            <person name="Varghese N."/>
            <person name="Submissions S."/>
        </authorList>
    </citation>
    <scope>NUCLEOTIDE SEQUENCE</scope>
    <source>
        <strain evidence="7">DSM 45262</strain>
    </source>
</reference>
<dbReference type="AlphaFoldDB" id="A0AA46AD30"/>
<accession>A0AA46AD30</accession>
<name>A0AA46AD30_9BACL</name>
<dbReference type="PANTHER" id="PTHR30096">
    <property type="entry name" value="4,5-DOPA DIOXYGENASE EXTRADIOL-LIKE PROTEIN"/>
    <property type="match status" value="1"/>
</dbReference>
<evidence type="ECO:0000256" key="1">
    <source>
        <dbReference type="ARBA" id="ARBA00001947"/>
    </source>
</evidence>
<dbReference type="EMBL" id="FXTU01000001">
    <property type="protein sequence ID" value="SMP02205.1"/>
    <property type="molecule type" value="Genomic_DNA"/>
</dbReference>
<dbReference type="GO" id="GO:0008270">
    <property type="term" value="F:zinc ion binding"/>
    <property type="evidence" value="ECO:0007669"/>
    <property type="project" value="InterPro"/>
</dbReference>
<dbReference type="GO" id="GO:0008198">
    <property type="term" value="F:ferrous iron binding"/>
    <property type="evidence" value="ECO:0007669"/>
    <property type="project" value="InterPro"/>
</dbReference>
<feature type="domain" description="Extradiol ring-cleavage dioxygenase class III enzyme subunit B" evidence="6">
    <location>
        <begin position="4"/>
        <end position="244"/>
    </location>
</feature>
<evidence type="ECO:0000256" key="2">
    <source>
        <dbReference type="ARBA" id="ARBA00007581"/>
    </source>
</evidence>
<evidence type="ECO:0000256" key="4">
    <source>
        <dbReference type="ARBA" id="ARBA00022833"/>
    </source>
</evidence>
<dbReference type="InterPro" id="IPR004183">
    <property type="entry name" value="Xdiol_dOase_suB"/>
</dbReference>
<organism evidence="7 8">
    <name type="scientific">Laceyella tengchongensis</name>
    <dbReference type="NCBI Taxonomy" id="574699"/>
    <lineage>
        <taxon>Bacteria</taxon>
        <taxon>Bacillati</taxon>
        <taxon>Bacillota</taxon>
        <taxon>Bacilli</taxon>
        <taxon>Bacillales</taxon>
        <taxon>Thermoactinomycetaceae</taxon>
        <taxon>Laceyella</taxon>
    </lineage>
</organism>
<keyword evidence="8" id="KW-1185">Reference proteome</keyword>
<dbReference type="Pfam" id="PF02900">
    <property type="entry name" value="LigB"/>
    <property type="match status" value="1"/>
</dbReference>
<evidence type="ECO:0000256" key="5">
    <source>
        <dbReference type="ARBA" id="ARBA00023002"/>
    </source>
</evidence>
<evidence type="ECO:0000256" key="3">
    <source>
        <dbReference type="ARBA" id="ARBA00022723"/>
    </source>
</evidence>
<dbReference type="Gene3D" id="3.40.830.10">
    <property type="entry name" value="LigB-like"/>
    <property type="match status" value="1"/>
</dbReference>
<dbReference type="PANTHER" id="PTHR30096:SF0">
    <property type="entry name" value="4,5-DOPA DIOXYGENASE EXTRADIOL-LIKE PROTEIN"/>
    <property type="match status" value="1"/>
</dbReference>
<comment type="caution">
    <text evidence="7">The sequence shown here is derived from an EMBL/GenBank/DDBJ whole genome shotgun (WGS) entry which is preliminary data.</text>
</comment>
<dbReference type="RefSeq" id="WP_284723862.1">
    <property type="nucleotide sequence ID" value="NZ_FXTU01000001.1"/>
</dbReference>
<comment type="similarity">
    <text evidence="2">Belongs to the DODA-type extradiol aromatic ring-opening dioxygenase family.</text>
</comment>
<keyword evidence="5" id="KW-0560">Oxidoreductase</keyword>
<dbReference type="PIRSF" id="PIRSF006157">
    <property type="entry name" value="Doxgns_DODA"/>
    <property type="match status" value="1"/>
</dbReference>
<protein>
    <submittedName>
        <fullName evidence="7">4,5-DOPA dioxygenase extradiol</fullName>
    </submittedName>
</protein>
<evidence type="ECO:0000313" key="8">
    <source>
        <dbReference type="Proteomes" id="UP001157946"/>
    </source>
</evidence>
<keyword evidence="4" id="KW-0862">Zinc</keyword>
<proteinExistence type="inferred from homology"/>
<dbReference type="CDD" id="cd07363">
    <property type="entry name" value="45_DOPA_Dioxygenase"/>
    <property type="match status" value="1"/>
</dbReference>
<dbReference type="GO" id="GO:0016702">
    <property type="term" value="F:oxidoreductase activity, acting on single donors with incorporation of molecular oxygen, incorporation of two atoms of oxygen"/>
    <property type="evidence" value="ECO:0007669"/>
    <property type="project" value="UniProtKB-ARBA"/>
</dbReference>
<dbReference type="Proteomes" id="UP001157946">
    <property type="component" value="Unassembled WGS sequence"/>
</dbReference>
<evidence type="ECO:0000313" key="7">
    <source>
        <dbReference type="EMBL" id="SMP02205.1"/>
    </source>
</evidence>
<keyword evidence="3" id="KW-0479">Metal-binding</keyword>
<dbReference type="InterPro" id="IPR014436">
    <property type="entry name" value="Extradiol_dOase_DODA"/>
</dbReference>
<comment type="cofactor">
    <cofactor evidence="1">
        <name>Zn(2+)</name>
        <dbReference type="ChEBI" id="CHEBI:29105"/>
    </cofactor>
</comment>
<keyword evidence="7" id="KW-0223">Dioxygenase</keyword>
<evidence type="ECO:0000259" key="6">
    <source>
        <dbReference type="Pfam" id="PF02900"/>
    </source>
</evidence>
<dbReference type="SUPFAM" id="SSF53213">
    <property type="entry name" value="LigB-like"/>
    <property type="match status" value="1"/>
</dbReference>